<gene>
    <name evidence="5" type="ORF">B1A74_06585</name>
</gene>
<dbReference type="InterPro" id="IPR051012">
    <property type="entry name" value="CellSynth/LPSAsmb/PSIAsmb"/>
</dbReference>
<name>A0A1V2ZYZ2_9GAMM</name>
<dbReference type="OrthoDB" id="9766710at2"/>
<keyword evidence="1" id="KW-0677">Repeat</keyword>
<organism evidence="5 6">
    <name type="scientific">Thioalkalivibrio halophilus</name>
    <dbReference type="NCBI Taxonomy" id="252474"/>
    <lineage>
        <taxon>Bacteria</taxon>
        <taxon>Pseudomonadati</taxon>
        <taxon>Pseudomonadota</taxon>
        <taxon>Gammaproteobacteria</taxon>
        <taxon>Chromatiales</taxon>
        <taxon>Ectothiorhodospiraceae</taxon>
        <taxon>Thioalkalivibrio</taxon>
    </lineage>
</organism>
<dbReference type="SUPFAM" id="SSF48452">
    <property type="entry name" value="TPR-like"/>
    <property type="match status" value="2"/>
</dbReference>
<dbReference type="Pfam" id="PF13374">
    <property type="entry name" value="TPR_10"/>
    <property type="match status" value="1"/>
</dbReference>
<evidence type="ECO:0000313" key="6">
    <source>
        <dbReference type="Proteomes" id="UP000189177"/>
    </source>
</evidence>
<proteinExistence type="predicted"/>
<feature type="chain" id="PRO_5010707507" evidence="4">
    <location>
        <begin position="21"/>
        <end position="573"/>
    </location>
</feature>
<dbReference type="InterPro" id="IPR011990">
    <property type="entry name" value="TPR-like_helical_dom_sf"/>
</dbReference>
<dbReference type="PANTHER" id="PTHR45586:SF16">
    <property type="entry name" value="DOMAIN PROTEIN, PUTATIVE-RELATED"/>
    <property type="match status" value="1"/>
</dbReference>
<dbReference type="SMART" id="SM00028">
    <property type="entry name" value="TPR"/>
    <property type="match status" value="4"/>
</dbReference>
<dbReference type="RefSeq" id="WP_077244143.1">
    <property type="nucleotide sequence ID" value="NZ_MUZR01000018.1"/>
</dbReference>
<feature type="repeat" description="TPR" evidence="3">
    <location>
        <begin position="426"/>
        <end position="459"/>
    </location>
</feature>
<dbReference type="Pfam" id="PF14559">
    <property type="entry name" value="TPR_19"/>
    <property type="match status" value="1"/>
</dbReference>
<reference evidence="5 6" key="1">
    <citation type="submission" date="2017-02" db="EMBL/GenBank/DDBJ databases">
        <title>Genomic diversity within the haloalkaliphilic genus Thioalkalivibrio.</title>
        <authorList>
            <person name="Ahn A.-C."/>
            <person name="Meier-Kolthoff J."/>
            <person name="Overmars L."/>
            <person name="Richter M."/>
            <person name="Woyke T."/>
            <person name="Sorokin D.Y."/>
            <person name="Muyzer G."/>
        </authorList>
    </citation>
    <scope>NUCLEOTIDE SEQUENCE [LARGE SCALE GENOMIC DNA]</scope>
    <source>
        <strain evidence="5 6">HL17</strain>
    </source>
</reference>
<feature type="repeat" description="TPR" evidence="3">
    <location>
        <begin position="528"/>
        <end position="561"/>
    </location>
</feature>
<evidence type="ECO:0000256" key="1">
    <source>
        <dbReference type="ARBA" id="ARBA00022737"/>
    </source>
</evidence>
<dbReference type="Gene3D" id="1.25.40.10">
    <property type="entry name" value="Tetratricopeptide repeat domain"/>
    <property type="match status" value="2"/>
</dbReference>
<protein>
    <submittedName>
        <fullName evidence="5">Uncharacterized protein</fullName>
    </submittedName>
</protein>
<dbReference type="STRING" id="252474.B1A74_06585"/>
<dbReference type="InterPro" id="IPR019734">
    <property type="entry name" value="TPR_rpt"/>
</dbReference>
<dbReference type="Pfam" id="PF13432">
    <property type="entry name" value="TPR_16"/>
    <property type="match status" value="2"/>
</dbReference>
<dbReference type="PROSITE" id="PS50005">
    <property type="entry name" value="TPR"/>
    <property type="match status" value="2"/>
</dbReference>
<evidence type="ECO:0000256" key="3">
    <source>
        <dbReference type="PROSITE-ProRule" id="PRU00339"/>
    </source>
</evidence>
<keyword evidence="6" id="KW-1185">Reference proteome</keyword>
<evidence type="ECO:0000256" key="4">
    <source>
        <dbReference type="SAM" id="SignalP"/>
    </source>
</evidence>
<evidence type="ECO:0000313" key="5">
    <source>
        <dbReference type="EMBL" id="OOC10299.1"/>
    </source>
</evidence>
<dbReference type="Pfam" id="PF13428">
    <property type="entry name" value="TPR_14"/>
    <property type="match status" value="1"/>
</dbReference>
<dbReference type="EMBL" id="MUZR01000018">
    <property type="protein sequence ID" value="OOC10299.1"/>
    <property type="molecule type" value="Genomic_DNA"/>
</dbReference>
<sequence>MTRTLLAAAVALLVSGCAHHSLGAGEPLETDAPEIVTLPESGLQEDPEAALMFSVLAGEIAVRSGQTADAAAFYGAAAALSHDPEIAERATRIALFARDREQALRSGERWLALSPEHMEAVQIVALLRIDAGQVEAAAQQLDELMQRRAREGASPYSSLASLMVQADNRDHALETLDHLATRRAGDRDTWRVYAELALRFDATGAALQATERGLEQHPDAISLYLLRAQALERDERGDEALALMREAVAAHPDSRDARIGYAHALTDHADDDRGPEEIARLAELAPDDHEARLTLALLSLESGWHEAAREQLEALEARGVRENEVAYYLGRLHELEGDADRARTFFERVGEGEFRADARLRLAALTLRENGAGAARAAFDELQTHDDADVAREAWVVEVNTLREEEAYERALERADAALDAFPEESDLLYLRGLIHERLDRVDAALQDFRTILDNDPDSATAMNALGYTLADRTDRYEEAYELITQALEQRPDDAAVVDSYGWVLYKLGRLDEAEEQLRRAWSMMEDGEIASNLAVVLWEQGERDEARELLDKALEREPGHERLQRVRRELLE</sequence>
<evidence type="ECO:0000256" key="2">
    <source>
        <dbReference type="ARBA" id="ARBA00022803"/>
    </source>
</evidence>
<dbReference type="Proteomes" id="UP000189177">
    <property type="component" value="Unassembled WGS sequence"/>
</dbReference>
<dbReference type="PANTHER" id="PTHR45586">
    <property type="entry name" value="TPR REPEAT-CONTAINING PROTEIN PA4667"/>
    <property type="match status" value="1"/>
</dbReference>
<accession>A0A1V2ZYZ2</accession>
<dbReference type="AlphaFoldDB" id="A0A1V2ZYZ2"/>
<dbReference type="PROSITE" id="PS51257">
    <property type="entry name" value="PROKAR_LIPOPROTEIN"/>
    <property type="match status" value="1"/>
</dbReference>
<comment type="caution">
    <text evidence="5">The sequence shown here is derived from an EMBL/GenBank/DDBJ whole genome shotgun (WGS) entry which is preliminary data.</text>
</comment>
<feature type="signal peptide" evidence="4">
    <location>
        <begin position="1"/>
        <end position="20"/>
    </location>
</feature>
<keyword evidence="4" id="KW-0732">Signal</keyword>
<keyword evidence="2 3" id="KW-0802">TPR repeat</keyword>